<evidence type="ECO:0000256" key="1">
    <source>
        <dbReference type="ARBA" id="ARBA00009764"/>
    </source>
</evidence>
<dbReference type="SUPFAM" id="SSF46966">
    <property type="entry name" value="Spectrin repeat"/>
    <property type="match status" value="1"/>
</dbReference>
<evidence type="ECO:0000256" key="4">
    <source>
        <dbReference type="ARBA" id="ARBA00023143"/>
    </source>
</evidence>
<comment type="similarity">
    <text evidence="1 5">Belongs to the FliD family.</text>
</comment>
<feature type="domain" description="Flagellar hook-associated protein 2 N-terminal" evidence="6">
    <location>
        <begin position="28"/>
        <end position="123"/>
    </location>
</feature>
<keyword evidence="9" id="KW-1185">Reference proteome</keyword>
<keyword evidence="3" id="KW-0175">Coiled coil</keyword>
<dbReference type="RefSeq" id="WP_207566547.1">
    <property type="nucleotide sequence ID" value="NZ_CP071446.1"/>
</dbReference>
<evidence type="ECO:0000313" key="8">
    <source>
        <dbReference type="EMBL" id="QTA37826.1"/>
    </source>
</evidence>
<evidence type="ECO:0000313" key="9">
    <source>
        <dbReference type="Proteomes" id="UP000671862"/>
    </source>
</evidence>
<protein>
    <recommendedName>
        <fullName evidence="5">Flagellar hook-associated protein 2</fullName>
        <shortName evidence="5">HAP2</shortName>
    </recommendedName>
    <alternativeName>
        <fullName evidence="5">Flagellar cap protein</fullName>
    </alternativeName>
</protein>
<dbReference type="InterPro" id="IPR003481">
    <property type="entry name" value="FliD_N"/>
</dbReference>
<name>A0ABX7S5K1_9BACT</name>
<dbReference type="Proteomes" id="UP000671862">
    <property type="component" value="Chromosome"/>
</dbReference>
<keyword evidence="4 5" id="KW-0975">Bacterial flagellum</keyword>
<organism evidence="8 9">
    <name type="scientific">Thermosipho ferrireducens</name>
    <dbReference type="NCBI Taxonomy" id="2571116"/>
    <lineage>
        <taxon>Bacteria</taxon>
        <taxon>Thermotogati</taxon>
        <taxon>Thermotogota</taxon>
        <taxon>Thermotogae</taxon>
        <taxon>Thermotogales</taxon>
        <taxon>Fervidobacteriaceae</taxon>
        <taxon>Thermosipho</taxon>
    </lineage>
</organism>
<dbReference type="InterPro" id="IPR010809">
    <property type="entry name" value="FliD_C"/>
</dbReference>
<keyword evidence="8" id="KW-0969">Cilium</keyword>
<comment type="function">
    <text evidence="5">Required for morphogenesis and for the elongation of the flagellar filament by facilitating polymerization of the flagellin monomers at the tip of growing filament. Forms a capping structure, which prevents flagellin subunits (transported through the central channel of the flagellum) from leaking out without polymerization at the distal end.</text>
</comment>
<keyword evidence="5" id="KW-0964">Secreted</keyword>
<dbReference type="PANTHER" id="PTHR30288">
    <property type="entry name" value="FLAGELLAR CAP/ASSEMBLY PROTEIN FLID"/>
    <property type="match status" value="1"/>
</dbReference>
<gene>
    <name evidence="8" type="primary">fliD</name>
    <name evidence="8" type="ORF">JYK00_08890</name>
</gene>
<evidence type="ECO:0000256" key="5">
    <source>
        <dbReference type="RuleBase" id="RU362066"/>
    </source>
</evidence>
<dbReference type="PANTHER" id="PTHR30288:SF0">
    <property type="entry name" value="FLAGELLAR HOOK-ASSOCIATED PROTEIN 2"/>
    <property type="match status" value="1"/>
</dbReference>
<comment type="subcellular location">
    <subcellularLocation>
        <location evidence="5">Secreted</location>
    </subcellularLocation>
    <subcellularLocation>
        <location evidence="5">Bacterial flagellum</location>
    </subcellularLocation>
</comment>
<comment type="subunit">
    <text evidence="2 5">Homopentamer.</text>
</comment>
<evidence type="ECO:0000256" key="3">
    <source>
        <dbReference type="ARBA" id="ARBA00023054"/>
    </source>
</evidence>
<dbReference type="Pfam" id="PF07195">
    <property type="entry name" value="FliD_C"/>
    <property type="match status" value="1"/>
</dbReference>
<sequence>MDLSSIAQNINYRYTSSQPLFQFGGVASGLDTASIIDKLMEIESQPLNRLNEKYTELDRQQKAYNAVSDKLREFMDYLSDFRLQSSLLPKGATSTNENVLTATAAASTPDGTYTVNVVQLASRSYYMGTKLGPDITTTTAFSDINHNYTPQDSSLTLTVNGNTASINILTTDTINDIITKIQNAFTTAGSSATVTYDDTNNKLSIQSSDVFQLTQDSGNFLEVFRLDNANLVSSGGNYTLTSTGDIGVYSTSKLLSDLGVTGTNSFTINGTTISYSDTDTIADFISNINSNVSGVTASYDDINNQILITADDTGDVIINISGGPAELGLSSGQFILGNVAYAQITMDNGVTYDVYSDTNTLSFQGMQIDVVSTGTANITVSTDIDAIVDKVSEFVEKWNDTMDYLYTKLTENEVKDKSEDEMTEEEKIQGVLKNDSYLRKIFDKIRSYLYEEVNGTYLWELGISSGDSGGSYENTMKGKIELDEDKLRDYISNNGASAVWEFFGSDTTSVQGFATQLKDYLYDLTKFNGEIDQVAGVSGRIEREKRSLAKQIVNWIEILEKKQQDLWQKFSAMEQALSRLNMQGAYLSQAFSSGK</sequence>
<accession>A0ABX7S5K1</accession>
<evidence type="ECO:0000256" key="2">
    <source>
        <dbReference type="ARBA" id="ARBA00011255"/>
    </source>
</evidence>
<keyword evidence="8" id="KW-0966">Cell projection</keyword>
<evidence type="ECO:0000259" key="6">
    <source>
        <dbReference type="Pfam" id="PF02465"/>
    </source>
</evidence>
<dbReference type="EMBL" id="CP071446">
    <property type="protein sequence ID" value="QTA37826.1"/>
    <property type="molecule type" value="Genomic_DNA"/>
</dbReference>
<feature type="domain" description="Flagellar hook-associated protein 2 C-terminal" evidence="7">
    <location>
        <begin position="342"/>
        <end position="581"/>
    </location>
</feature>
<dbReference type="Pfam" id="PF02465">
    <property type="entry name" value="FliD_N"/>
    <property type="match status" value="1"/>
</dbReference>
<reference evidence="8 9" key="1">
    <citation type="submission" date="2021-03" db="EMBL/GenBank/DDBJ databases">
        <title>Thermosipho ferrireducens sp.nov., an anaerobic thermophilic iron-reducing bacterium isolated from a deep-sea hydrothermal sulfide deposits.</title>
        <authorList>
            <person name="Zeng X."/>
            <person name="Chen Y."/>
            <person name="Shao Z."/>
        </authorList>
    </citation>
    <scope>NUCLEOTIDE SEQUENCE [LARGE SCALE GENOMIC DNA]</scope>
    <source>
        <strain evidence="8 9">JL129W03</strain>
    </source>
</reference>
<evidence type="ECO:0000259" key="7">
    <source>
        <dbReference type="Pfam" id="PF07195"/>
    </source>
</evidence>
<dbReference type="InterPro" id="IPR040026">
    <property type="entry name" value="FliD"/>
</dbReference>
<keyword evidence="8" id="KW-0282">Flagellum</keyword>
<proteinExistence type="inferred from homology"/>